<sequence>MSHTTKNKAKLLARVRRMKGQLAAMETALEAGAPCHEILNMAASVRGAMTGLTAELIEDHIRGHVANPETDPDPERAKGAGELIDVIRTYLR</sequence>
<dbReference type="RefSeq" id="WP_129332482.1">
    <property type="nucleotide sequence ID" value="NZ_SDVB01000238.1"/>
</dbReference>
<evidence type="ECO:0000313" key="3">
    <source>
        <dbReference type="Proteomes" id="UP000291088"/>
    </source>
</evidence>
<reference evidence="2 3" key="1">
    <citation type="submission" date="2019-01" db="EMBL/GenBank/DDBJ databases">
        <authorList>
            <person name="Deng T."/>
        </authorList>
    </citation>
    <scope>NUCLEOTIDE SEQUENCE [LARGE SCALE GENOMIC DNA]</scope>
    <source>
        <strain evidence="2 3">F8825</strain>
    </source>
</reference>
<dbReference type="GO" id="GO:0045892">
    <property type="term" value="P:negative regulation of DNA-templated transcription"/>
    <property type="evidence" value="ECO:0007669"/>
    <property type="project" value="UniProtKB-ARBA"/>
</dbReference>
<comment type="caution">
    <text evidence="2">The sequence shown here is derived from an EMBL/GenBank/DDBJ whole genome shotgun (WGS) entry which is preliminary data.</text>
</comment>
<evidence type="ECO:0000256" key="1">
    <source>
        <dbReference type="ARBA" id="ARBA00005260"/>
    </source>
</evidence>
<accession>A0A4Q2T2C5</accession>
<dbReference type="EMBL" id="SDVB01000238">
    <property type="protein sequence ID" value="RYC12053.1"/>
    <property type="molecule type" value="Genomic_DNA"/>
</dbReference>
<dbReference type="Gene3D" id="1.20.58.1000">
    <property type="entry name" value="Metal-sensitive repressor, helix protomer"/>
    <property type="match status" value="1"/>
</dbReference>
<dbReference type="PANTHER" id="PTHR33677">
    <property type="entry name" value="TRANSCRIPTIONAL REPRESSOR FRMR-RELATED"/>
    <property type="match status" value="1"/>
</dbReference>
<organism evidence="2 3">
    <name type="scientific">Ciceribacter ferrooxidans</name>
    <dbReference type="NCBI Taxonomy" id="2509717"/>
    <lineage>
        <taxon>Bacteria</taxon>
        <taxon>Pseudomonadati</taxon>
        <taxon>Pseudomonadota</taxon>
        <taxon>Alphaproteobacteria</taxon>
        <taxon>Hyphomicrobiales</taxon>
        <taxon>Rhizobiaceae</taxon>
        <taxon>Ciceribacter</taxon>
    </lineage>
</organism>
<dbReference type="InterPro" id="IPR003735">
    <property type="entry name" value="Metal_Tscrpt_repr"/>
</dbReference>
<dbReference type="Proteomes" id="UP000291088">
    <property type="component" value="Unassembled WGS sequence"/>
</dbReference>
<keyword evidence="3" id="KW-1185">Reference proteome</keyword>
<name>A0A4Q2T2C5_9HYPH</name>
<protein>
    <submittedName>
        <fullName evidence="2">Metal/formaldehyde-sensitive transcriptional repressor</fullName>
    </submittedName>
</protein>
<comment type="similarity">
    <text evidence="1">Belongs to the FrmR/RcnR family.</text>
</comment>
<gene>
    <name evidence="2" type="ORF">EUU22_13405</name>
</gene>
<dbReference type="GO" id="GO:0003677">
    <property type="term" value="F:DNA binding"/>
    <property type="evidence" value="ECO:0007669"/>
    <property type="project" value="InterPro"/>
</dbReference>
<evidence type="ECO:0000313" key="2">
    <source>
        <dbReference type="EMBL" id="RYC12053.1"/>
    </source>
</evidence>
<dbReference type="PANTHER" id="PTHR33677:SF5">
    <property type="entry name" value="TRANSCRIPTIONAL REPRESSOR FRMR"/>
    <property type="match status" value="1"/>
</dbReference>
<dbReference type="CDD" id="cd10153">
    <property type="entry name" value="RcnR-FrmR-like_DUF156"/>
    <property type="match status" value="1"/>
</dbReference>
<dbReference type="InterPro" id="IPR038390">
    <property type="entry name" value="Metal_Tscrpt_repr_sf"/>
</dbReference>
<dbReference type="AlphaFoldDB" id="A0A4Q2T2C5"/>
<dbReference type="GO" id="GO:0046872">
    <property type="term" value="F:metal ion binding"/>
    <property type="evidence" value="ECO:0007669"/>
    <property type="project" value="InterPro"/>
</dbReference>
<dbReference type="OrthoDB" id="9806052at2"/>
<proteinExistence type="inferred from homology"/>
<dbReference type="Pfam" id="PF02583">
    <property type="entry name" value="Trns_repr_metal"/>
    <property type="match status" value="1"/>
</dbReference>